<evidence type="ECO:0000313" key="2">
    <source>
        <dbReference type="EMBL" id="WVW86330.1"/>
    </source>
</evidence>
<protein>
    <submittedName>
        <fullName evidence="2">Uncharacterized protein</fullName>
    </submittedName>
</protein>
<feature type="compositionally biased region" description="Acidic residues" evidence="1">
    <location>
        <begin position="271"/>
        <end position="289"/>
    </location>
</feature>
<proteinExistence type="predicted"/>
<dbReference type="PANTHER" id="PTHR10957">
    <property type="entry name" value="RAP1 GTPASE-GDP DISSOCIATION STIMULATOR 1"/>
    <property type="match status" value="1"/>
</dbReference>
<keyword evidence="3" id="KW-1185">Reference proteome</keyword>
<reference evidence="2" key="2">
    <citation type="submission" date="2024-02" db="EMBL/GenBank/DDBJ databases">
        <title>Comparative genomics of Cryptococcus and Kwoniella reveals pathogenesis evolution and contrasting modes of karyotype evolution via chromosome fusion or intercentromeric recombination.</title>
        <authorList>
            <person name="Coelho M.A."/>
            <person name="David-Palma M."/>
            <person name="Shea T."/>
            <person name="Bowers K."/>
            <person name="McGinley-Smith S."/>
            <person name="Mohammad A.W."/>
            <person name="Gnirke A."/>
            <person name="Yurkov A.M."/>
            <person name="Nowrousian M."/>
            <person name="Sun S."/>
            <person name="Cuomo C.A."/>
            <person name="Heitman J."/>
        </authorList>
    </citation>
    <scope>NUCLEOTIDE SEQUENCE</scope>
    <source>
        <strain evidence="2">CBS 10118</strain>
    </source>
</reference>
<dbReference type="Proteomes" id="UP000092730">
    <property type="component" value="Chromosome 7"/>
</dbReference>
<organism evidence="2 3">
    <name type="scientific">Kwoniella bestiolae CBS 10118</name>
    <dbReference type="NCBI Taxonomy" id="1296100"/>
    <lineage>
        <taxon>Eukaryota</taxon>
        <taxon>Fungi</taxon>
        <taxon>Dikarya</taxon>
        <taxon>Basidiomycota</taxon>
        <taxon>Agaricomycotina</taxon>
        <taxon>Tremellomycetes</taxon>
        <taxon>Tremellales</taxon>
        <taxon>Cryptococcaceae</taxon>
        <taxon>Kwoniella</taxon>
    </lineage>
</organism>
<dbReference type="KEGG" id="kbi:30211654"/>
<evidence type="ECO:0000313" key="3">
    <source>
        <dbReference type="Proteomes" id="UP000092730"/>
    </source>
</evidence>
<dbReference type="AlphaFoldDB" id="A0AAJ8KF01"/>
<dbReference type="GeneID" id="30211654"/>
<dbReference type="RefSeq" id="XP_065726733.1">
    <property type="nucleotide sequence ID" value="XM_065870661.1"/>
</dbReference>
<feature type="region of interest" description="Disordered" evidence="1">
    <location>
        <begin position="271"/>
        <end position="297"/>
    </location>
</feature>
<dbReference type="EMBL" id="CP144547">
    <property type="protein sequence ID" value="WVW86330.1"/>
    <property type="molecule type" value="Genomic_DNA"/>
</dbReference>
<sequence>MGQIDAHDDQSQQDALKLVERLSGIANDSSSRSEVIAILDQLAVILRNAPLGQTDLPRLLVDLSREKDDELIRQVGRVAANLVIGCDDNRESLVIAGYIDSILSTAAFESKNALEPRSSTLPLVASLHNLIIEKNGEFTLLEMSTDMIASAISAFKQDLYLRTLLDFTQQWTNTFYHDTPSDPTVTIIRWSWSILSILLEEPPSSLGSSTLDNLICPFSASSSNIDTHLHILTCASDILEAILTPDGPLRQQVQSKLGTLLDFLETAEVPEEVQGEVDDHEEGSEDEETPDRSKSMGTAKAAIIRVLVGLSSDIPPDSSFWVKMRLWLSLKDRSDLVNCALLSYGNSVKDVANSERFLTRPLDPLLDLIKRAEDPALRFECTRLLVNVIKSLALAKQSLDAVKDQRVVESLARMLVDGAQYMILQSEAVIALTLLSTFGGGEMKNTVVTSLEGSGVQAVQGLAENPRREIQENAQALLNAIR</sequence>
<dbReference type="SUPFAM" id="SSF48371">
    <property type="entry name" value="ARM repeat"/>
    <property type="match status" value="1"/>
</dbReference>
<dbReference type="InterPro" id="IPR016024">
    <property type="entry name" value="ARM-type_fold"/>
</dbReference>
<reference evidence="2" key="1">
    <citation type="submission" date="2013-07" db="EMBL/GenBank/DDBJ databases">
        <authorList>
            <consortium name="The Broad Institute Genome Sequencing Platform"/>
            <person name="Cuomo C."/>
            <person name="Litvintseva A."/>
            <person name="Chen Y."/>
            <person name="Heitman J."/>
            <person name="Sun S."/>
            <person name="Springer D."/>
            <person name="Dromer F."/>
            <person name="Young S.K."/>
            <person name="Zeng Q."/>
            <person name="Gargeya S."/>
            <person name="Fitzgerald M."/>
            <person name="Abouelleil A."/>
            <person name="Alvarado L."/>
            <person name="Berlin A.M."/>
            <person name="Chapman S.B."/>
            <person name="Dewar J."/>
            <person name="Goldberg J."/>
            <person name="Griggs A."/>
            <person name="Gujja S."/>
            <person name="Hansen M."/>
            <person name="Howarth C."/>
            <person name="Imamovic A."/>
            <person name="Larimer J."/>
            <person name="McCowan C."/>
            <person name="Murphy C."/>
            <person name="Pearson M."/>
            <person name="Priest M."/>
            <person name="Roberts A."/>
            <person name="Saif S."/>
            <person name="Shea T."/>
            <person name="Sykes S."/>
            <person name="Wortman J."/>
            <person name="Nusbaum C."/>
            <person name="Birren B."/>
        </authorList>
    </citation>
    <scope>NUCLEOTIDE SEQUENCE</scope>
    <source>
        <strain evidence="2">CBS 10118</strain>
    </source>
</reference>
<accession>A0AAJ8KF01</accession>
<gene>
    <name evidence="2" type="ORF">I302_108372</name>
</gene>
<evidence type="ECO:0000256" key="1">
    <source>
        <dbReference type="SAM" id="MobiDB-lite"/>
    </source>
</evidence>
<dbReference type="InterPro" id="IPR011989">
    <property type="entry name" value="ARM-like"/>
</dbReference>
<dbReference type="InterPro" id="IPR040144">
    <property type="entry name" value="RAP1GDS1"/>
</dbReference>
<dbReference type="GO" id="GO:0005085">
    <property type="term" value="F:guanyl-nucleotide exchange factor activity"/>
    <property type="evidence" value="ECO:0007669"/>
    <property type="project" value="InterPro"/>
</dbReference>
<name>A0AAJ8KF01_9TREE</name>
<dbReference type="Gene3D" id="1.25.10.10">
    <property type="entry name" value="Leucine-rich Repeat Variant"/>
    <property type="match status" value="1"/>
</dbReference>